<keyword evidence="6 7" id="KW-0067">ATP-binding</keyword>
<dbReference type="GO" id="GO:0004674">
    <property type="term" value="F:protein serine/threonine kinase activity"/>
    <property type="evidence" value="ECO:0007669"/>
    <property type="project" value="UniProtKB-KW"/>
</dbReference>
<reference evidence="11" key="1">
    <citation type="submission" date="2011-01" db="EMBL/GenBank/DDBJ databases">
        <title>Complete sequence of chromosome of Acidobacterium sp. MP5ACTX9.</title>
        <authorList>
            <consortium name="US DOE Joint Genome Institute"/>
            <person name="Lucas S."/>
            <person name="Copeland A."/>
            <person name="Lapidus A."/>
            <person name="Cheng J.-F."/>
            <person name="Goodwin L."/>
            <person name="Pitluck S."/>
            <person name="Teshima H."/>
            <person name="Detter J.C."/>
            <person name="Han C."/>
            <person name="Tapia R."/>
            <person name="Land M."/>
            <person name="Hauser L."/>
            <person name="Kyrpides N."/>
            <person name="Ivanova N."/>
            <person name="Ovchinnikova G."/>
            <person name="Pagani I."/>
            <person name="Rawat S.R."/>
            <person name="Mannisto M."/>
            <person name="Haggblom M.M."/>
            <person name="Woyke T."/>
        </authorList>
    </citation>
    <scope>NUCLEOTIDE SEQUENCE [LARGE SCALE GENOMIC DNA]</scope>
    <source>
        <strain evidence="11">MP5ACTX9</strain>
    </source>
</reference>
<dbReference type="InterPro" id="IPR000719">
    <property type="entry name" value="Prot_kinase_dom"/>
</dbReference>
<accession>E8WX29</accession>
<dbReference type="InterPro" id="IPR011009">
    <property type="entry name" value="Kinase-like_dom_sf"/>
</dbReference>
<dbReference type="SUPFAM" id="SSF56112">
    <property type="entry name" value="Protein kinase-like (PK-like)"/>
    <property type="match status" value="1"/>
</dbReference>
<evidence type="ECO:0000259" key="9">
    <source>
        <dbReference type="PROSITE" id="PS50011"/>
    </source>
</evidence>
<dbReference type="EMBL" id="CP002480">
    <property type="protein sequence ID" value="ADW68590.1"/>
    <property type="molecule type" value="Genomic_DNA"/>
</dbReference>
<dbReference type="SMART" id="SM00220">
    <property type="entry name" value="S_TKc"/>
    <property type="match status" value="1"/>
</dbReference>
<evidence type="ECO:0000256" key="4">
    <source>
        <dbReference type="ARBA" id="ARBA00022741"/>
    </source>
</evidence>
<name>E8WX29_GRATM</name>
<dbReference type="SMART" id="SM00028">
    <property type="entry name" value="TPR"/>
    <property type="match status" value="2"/>
</dbReference>
<dbReference type="GO" id="GO:0005524">
    <property type="term" value="F:ATP binding"/>
    <property type="evidence" value="ECO:0007669"/>
    <property type="project" value="UniProtKB-UniRule"/>
</dbReference>
<dbReference type="eggNOG" id="COG0457">
    <property type="taxonomic scope" value="Bacteria"/>
</dbReference>
<feature type="domain" description="Protein kinase" evidence="9">
    <location>
        <begin position="12"/>
        <end position="282"/>
    </location>
</feature>
<dbReference type="Gene3D" id="1.10.510.10">
    <property type="entry name" value="Transferase(Phosphotransferase) domain 1"/>
    <property type="match status" value="1"/>
</dbReference>
<evidence type="ECO:0000256" key="6">
    <source>
        <dbReference type="ARBA" id="ARBA00022840"/>
    </source>
</evidence>
<dbReference type="Gene3D" id="1.25.40.10">
    <property type="entry name" value="Tetratricopeptide repeat domain"/>
    <property type="match status" value="1"/>
</dbReference>
<dbReference type="AlphaFoldDB" id="E8WX29"/>
<dbReference type="PROSITE" id="PS00108">
    <property type="entry name" value="PROTEIN_KINASE_ST"/>
    <property type="match status" value="1"/>
</dbReference>
<dbReference type="PANTHER" id="PTHR43289">
    <property type="entry name" value="MITOGEN-ACTIVATED PROTEIN KINASE KINASE KINASE 20-RELATED"/>
    <property type="match status" value="1"/>
</dbReference>
<dbReference type="PROSITE" id="PS50011">
    <property type="entry name" value="PROTEIN_KINASE_DOM"/>
    <property type="match status" value="1"/>
</dbReference>
<dbReference type="STRING" id="1198114.AciX9_1537"/>
<dbReference type="InterPro" id="IPR019734">
    <property type="entry name" value="TPR_rpt"/>
</dbReference>
<dbReference type="OrthoDB" id="100931at2"/>
<dbReference type="PROSITE" id="PS00107">
    <property type="entry name" value="PROTEIN_KINASE_ATP"/>
    <property type="match status" value="1"/>
</dbReference>
<dbReference type="CDD" id="cd14014">
    <property type="entry name" value="STKc_PknB_like"/>
    <property type="match status" value="1"/>
</dbReference>
<dbReference type="Gene3D" id="3.30.200.20">
    <property type="entry name" value="Phosphorylase Kinase, domain 1"/>
    <property type="match status" value="1"/>
</dbReference>
<dbReference type="KEGG" id="acm:AciX9_1537"/>
<feature type="compositionally biased region" description="Polar residues" evidence="8">
    <location>
        <begin position="365"/>
        <end position="382"/>
    </location>
</feature>
<dbReference type="PaxDb" id="1198114-AciX9_1537"/>
<organism evidence="11">
    <name type="scientific">Granulicella tundricola (strain ATCC BAA-1859 / DSM 23138 / MP5ACTX9)</name>
    <dbReference type="NCBI Taxonomy" id="1198114"/>
    <lineage>
        <taxon>Bacteria</taxon>
        <taxon>Pseudomonadati</taxon>
        <taxon>Acidobacteriota</taxon>
        <taxon>Terriglobia</taxon>
        <taxon>Terriglobales</taxon>
        <taxon>Acidobacteriaceae</taxon>
        <taxon>Granulicella</taxon>
    </lineage>
</organism>
<dbReference type="Proteomes" id="UP000000343">
    <property type="component" value="Chromosome"/>
</dbReference>
<evidence type="ECO:0000313" key="10">
    <source>
        <dbReference type="EMBL" id="ADW68590.1"/>
    </source>
</evidence>
<keyword evidence="4 7" id="KW-0547">Nucleotide-binding</keyword>
<protein>
    <recommendedName>
        <fullName evidence="1">non-specific serine/threonine protein kinase</fullName>
        <ecNumber evidence="1">2.7.11.1</ecNumber>
    </recommendedName>
</protein>
<dbReference type="Pfam" id="PF00069">
    <property type="entry name" value="Pkinase"/>
    <property type="match status" value="1"/>
</dbReference>
<dbReference type="FunFam" id="1.10.510.10:FF:000021">
    <property type="entry name" value="Serine/threonine protein kinase"/>
    <property type="match status" value="1"/>
</dbReference>
<dbReference type="SUPFAM" id="SSF48452">
    <property type="entry name" value="TPR-like"/>
    <property type="match status" value="1"/>
</dbReference>
<dbReference type="EC" id="2.7.11.1" evidence="1"/>
<evidence type="ECO:0000256" key="5">
    <source>
        <dbReference type="ARBA" id="ARBA00022777"/>
    </source>
</evidence>
<dbReference type="RefSeq" id="WP_013579909.1">
    <property type="nucleotide sequence ID" value="NC_015064.1"/>
</dbReference>
<sequence length="1102" mass="119935">MIPEIGRRFGPYEIQARLGGGGMGHVYRAWDARLQREVALKLLHSEFAMPGMHDRFLREARAASALNHPNICTIFDIGEQDGDPYLVMELLHGETLKDRIRRSTIQVDELVLIAREVAEALAAAHAKGIVHRDIKPANIFLVDMGGDKPTRKIQAKVLDFGLAKIDGPRGVRDRMSDITATGATVGTLAYMSPEQARGETLDLRSDLFSLGVVLYEMATRQIPFQGVTSALVFVQLLNHPPEPVRDWNDAIPRDLERIILKLMAKERTARFQTAGELEEALARLTDKPATNWLRKAVATVPLVRATDPIARPKRPMRRRSSDSQFEIARDPSGSSPSRSSSPSSTDAQTLRPISLRPPERPREGVSSSGSTPIPESLSSLASVTRERYHPDNDELFGPANLTPDPIAAPPSTESSPAIPDASESSRLSSASRPPTPSADRYPEEEEEVDEVALHLNGDSYRNTLEARRHTRRLRRMRLTAAAIVALTTVGGLFFHFNRGRFGSTLLTDRDLIVVTDITNKTGNKTLDGTLAQALQIDLVQSPFLRIASTDTYRAALHQLGIESVNGLNPVQARSVAEKIGAKAYLKGTIEGDGAPYTIRLSLLSSTNNDQLASVEDRAANLGEIAATVDRLSDDIRANAGEEADSIAQSHVPLAREGTADMAALHAYTLGEDAAIAGRPAEALGFYQQAVALQPGFVQAQLRLVVLYRKQRAEVAAADAARLAQASSANSSERTRAFAQYENEVATTGDLVQATNVIRHFLSERPHDPEALADLARVLRLQGRLAEALQTAQRGYAENPYNLDAYIQAETALLGLDRYDAALQLEEQVHHFGLSRVGGSISAGYLEGRPDIVQKAIADFTSKKPGQRSDWTFGLYMDNSGRMEEGLALWRTSAAAAQQIKGLESGAAYLLAQGALDRALINDCANVAILTHEAAEKPQGMVALFNSGMAAALCRLPEAAVHARDELHRRYPQSTDVNGYMLADLNAALHLEAGDPATALSDLTGARQYDLISLTPYLRGRAHIALKLTQVGIVDYQTVLSHRGITFTIGSNVYPVAEVGVARAFAETGDKNNSADAYRRFLVLWKDADANQPLLKEARAASK</sequence>
<evidence type="ECO:0000256" key="7">
    <source>
        <dbReference type="PROSITE-ProRule" id="PRU10141"/>
    </source>
</evidence>
<dbReference type="Gene3D" id="3.40.50.10610">
    <property type="entry name" value="ABC-type transport auxiliary lipoprotein component"/>
    <property type="match status" value="1"/>
</dbReference>
<keyword evidence="2 10" id="KW-0723">Serine/threonine-protein kinase</keyword>
<feature type="compositionally biased region" description="Low complexity" evidence="8">
    <location>
        <begin position="421"/>
        <end position="432"/>
    </location>
</feature>
<dbReference type="HOGENOM" id="CLU_013589_0_0_0"/>
<feature type="compositionally biased region" description="Low complexity" evidence="8">
    <location>
        <begin position="331"/>
        <end position="344"/>
    </location>
</feature>
<evidence type="ECO:0000313" key="11">
    <source>
        <dbReference type="Proteomes" id="UP000000343"/>
    </source>
</evidence>
<keyword evidence="5 10" id="KW-0418">Kinase</keyword>
<feature type="region of interest" description="Disordered" evidence="8">
    <location>
        <begin position="308"/>
        <end position="449"/>
    </location>
</feature>
<proteinExistence type="predicted"/>
<dbReference type="InterPro" id="IPR011990">
    <property type="entry name" value="TPR-like_helical_dom_sf"/>
</dbReference>
<dbReference type="InterPro" id="IPR008271">
    <property type="entry name" value="Ser/Thr_kinase_AS"/>
</dbReference>
<keyword evidence="11" id="KW-1185">Reference proteome</keyword>
<feature type="binding site" evidence="7">
    <location>
        <position position="41"/>
    </location>
    <ligand>
        <name>ATP</name>
        <dbReference type="ChEBI" id="CHEBI:30616"/>
    </ligand>
</feature>
<dbReference type="eggNOG" id="COG0515">
    <property type="taxonomic scope" value="Bacteria"/>
</dbReference>
<evidence type="ECO:0000256" key="2">
    <source>
        <dbReference type="ARBA" id="ARBA00022527"/>
    </source>
</evidence>
<evidence type="ECO:0000256" key="1">
    <source>
        <dbReference type="ARBA" id="ARBA00012513"/>
    </source>
</evidence>
<evidence type="ECO:0000256" key="3">
    <source>
        <dbReference type="ARBA" id="ARBA00022679"/>
    </source>
</evidence>
<keyword evidence="3" id="KW-0808">Transferase</keyword>
<dbReference type="PANTHER" id="PTHR43289:SF6">
    <property type="entry name" value="SERINE_THREONINE-PROTEIN KINASE NEKL-3"/>
    <property type="match status" value="1"/>
</dbReference>
<gene>
    <name evidence="10" type="ordered locus">AciX9_1537</name>
</gene>
<evidence type="ECO:0000256" key="8">
    <source>
        <dbReference type="SAM" id="MobiDB-lite"/>
    </source>
</evidence>
<dbReference type="InterPro" id="IPR017441">
    <property type="entry name" value="Protein_kinase_ATP_BS"/>
</dbReference>